<feature type="domain" description="KIB1-4 beta-propeller" evidence="2">
    <location>
        <begin position="83"/>
        <end position="351"/>
    </location>
</feature>
<reference evidence="3 4" key="1">
    <citation type="submission" date="2020-05" db="EMBL/GenBank/DDBJ databases">
        <title>WGS assembly of Panicum virgatum.</title>
        <authorList>
            <person name="Lovell J.T."/>
            <person name="Jenkins J."/>
            <person name="Shu S."/>
            <person name="Juenger T.E."/>
            <person name="Schmutz J."/>
        </authorList>
    </citation>
    <scope>NUCLEOTIDE SEQUENCE</scope>
    <source>
        <strain evidence="3">AP13</strain>
        <strain evidence="4">cv. AP13</strain>
    </source>
</reference>
<dbReference type="PANTHER" id="PTHR33110:SF125">
    <property type="entry name" value="OS05G0570350 PROTEIN"/>
    <property type="match status" value="1"/>
</dbReference>
<feature type="region of interest" description="Disordered" evidence="1">
    <location>
        <begin position="369"/>
        <end position="401"/>
    </location>
</feature>
<proteinExistence type="predicted"/>
<dbReference type="Proteomes" id="UP000823388">
    <property type="component" value="Chromosome 3K"/>
</dbReference>
<dbReference type="Pfam" id="PF03478">
    <property type="entry name" value="Beta-prop_KIB1-4"/>
    <property type="match status" value="1"/>
</dbReference>
<accession>A0A8T0UX91</accession>
<dbReference type="Gene3D" id="1.20.1280.50">
    <property type="match status" value="1"/>
</dbReference>
<dbReference type="EMBL" id="CM029041">
    <property type="protein sequence ID" value="KAG2625624.1"/>
    <property type="molecule type" value="Genomic_DNA"/>
</dbReference>
<evidence type="ECO:0000313" key="3">
    <source>
        <dbReference type="EMBL" id="KAG2625624.1"/>
    </source>
</evidence>
<dbReference type="AlphaFoldDB" id="A0A8T0UX91"/>
<gene>
    <name evidence="3" type="ORF">PVAP13_3KG218500</name>
</gene>
<dbReference type="InterPro" id="IPR005174">
    <property type="entry name" value="KIB1-4_b-propeller"/>
</dbReference>
<keyword evidence="4" id="KW-1185">Reference proteome</keyword>
<organism evidence="3 4">
    <name type="scientific">Panicum virgatum</name>
    <name type="common">Blackwell switchgrass</name>
    <dbReference type="NCBI Taxonomy" id="38727"/>
    <lineage>
        <taxon>Eukaryota</taxon>
        <taxon>Viridiplantae</taxon>
        <taxon>Streptophyta</taxon>
        <taxon>Embryophyta</taxon>
        <taxon>Tracheophyta</taxon>
        <taxon>Spermatophyta</taxon>
        <taxon>Magnoliopsida</taxon>
        <taxon>Liliopsida</taxon>
        <taxon>Poales</taxon>
        <taxon>Poaceae</taxon>
        <taxon>PACMAD clade</taxon>
        <taxon>Panicoideae</taxon>
        <taxon>Panicodae</taxon>
        <taxon>Paniceae</taxon>
        <taxon>Panicinae</taxon>
        <taxon>Panicum</taxon>
        <taxon>Panicum sect. Hiantes</taxon>
    </lineage>
</organism>
<evidence type="ECO:0000259" key="2">
    <source>
        <dbReference type="Pfam" id="PF03478"/>
    </source>
</evidence>
<protein>
    <recommendedName>
        <fullName evidence="2">KIB1-4 beta-propeller domain-containing protein</fullName>
    </recommendedName>
</protein>
<evidence type="ECO:0000256" key="1">
    <source>
        <dbReference type="SAM" id="MobiDB-lite"/>
    </source>
</evidence>
<dbReference type="EMBL" id="CM029041">
    <property type="protein sequence ID" value="KAG2625625.1"/>
    <property type="molecule type" value="Genomic_DNA"/>
</dbReference>
<evidence type="ECO:0000313" key="4">
    <source>
        <dbReference type="Proteomes" id="UP000823388"/>
    </source>
</evidence>
<sequence>MAAPSPWANLSPDQVSEIARRVPCEWDRAHMAFVCRSWRAGLAASPPPPPPLPRLLLPSDDFTRVSCILSGCSIHEGYDDPFGLRYLGSCDGGYLFLAKQSRRHRLMGLLQGGGRHIHLLPDVVCPRYQPSVQHVHSMVILAAALSSAPDVPGCLAAGIVTYQRDVDGPRQRRCAFWRIGDGVAFDTKPLYMTEHVEDVVYRDDGFFHFLTDEEHILASAPTFFQDGDEPLRGVSLSSTLRRCVPRDTSRDGFVRARYLLESRGELLMIVRFAPDPDSPTSGFKVFSRIGPLALEDDGSGAMVGHPYIWNELDSLGGRMLFVGRGCSRSYETADYPGFKDGIYFSDDRSFYDEQIMFRGVDERQYPCSDTGKWTQGPPPNVERFFPEQGPSNHSSPAWLLP</sequence>
<dbReference type="PANTHER" id="PTHR33110">
    <property type="entry name" value="F-BOX/KELCH-REPEAT PROTEIN-RELATED"/>
    <property type="match status" value="1"/>
</dbReference>
<dbReference type="OrthoDB" id="591341at2759"/>
<comment type="caution">
    <text evidence="3">The sequence shown here is derived from an EMBL/GenBank/DDBJ whole genome shotgun (WGS) entry which is preliminary data.</text>
</comment>
<name>A0A8T0UX91_PANVG</name>